<name>A0ABU5GYS4_9BACT</name>
<protein>
    <submittedName>
        <fullName evidence="9">ABC transporter permease</fullName>
    </submittedName>
</protein>
<evidence type="ECO:0000256" key="6">
    <source>
        <dbReference type="ARBA" id="ARBA00023136"/>
    </source>
</evidence>
<proteinExistence type="inferred from homology"/>
<feature type="transmembrane region" description="Helical" evidence="7">
    <location>
        <begin position="76"/>
        <end position="97"/>
    </location>
</feature>
<dbReference type="RefSeq" id="WP_321544566.1">
    <property type="nucleotide sequence ID" value="NZ_JAXIVS010000002.1"/>
</dbReference>
<dbReference type="SUPFAM" id="SSF161098">
    <property type="entry name" value="MetI-like"/>
    <property type="match status" value="1"/>
</dbReference>
<dbReference type="InterPro" id="IPR000515">
    <property type="entry name" value="MetI-like"/>
</dbReference>
<evidence type="ECO:0000256" key="4">
    <source>
        <dbReference type="ARBA" id="ARBA00022692"/>
    </source>
</evidence>
<keyword evidence="5 7" id="KW-1133">Transmembrane helix</keyword>
<evidence type="ECO:0000256" key="1">
    <source>
        <dbReference type="ARBA" id="ARBA00004651"/>
    </source>
</evidence>
<keyword evidence="2 7" id="KW-0813">Transport</keyword>
<sequence length="268" mass="29252">MPSEALDTRPRAAKSGWSWLLWPLAAWTGFVLVWWVSVRWSGSKVFPSPAAVLEGVRSLAVKGQLWAYTRDSLWRVLLAFGLSAMVAIPLGLVMGMSPGVARLLQPPLQALRTVSPLAWFPLAILAVGVGNVSAVVVTMTGSVFALSVQVMHAVGEVPRRFLDVGVNFGLSRRRLFRRVLLPAIAPQLVTGLRMALWTSWQVCMAAEMVAVDSGLGYLVFDARNAGQRYSLVVAAMLLIGVVGLVLDVAIRQLERLKFIEWAFLGETK</sequence>
<evidence type="ECO:0000313" key="9">
    <source>
        <dbReference type="EMBL" id="MDY7225839.1"/>
    </source>
</evidence>
<organism evidence="9 10">
    <name type="scientific">Hyalangium rubrum</name>
    <dbReference type="NCBI Taxonomy" id="3103134"/>
    <lineage>
        <taxon>Bacteria</taxon>
        <taxon>Pseudomonadati</taxon>
        <taxon>Myxococcota</taxon>
        <taxon>Myxococcia</taxon>
        <taxon>Myxococcales</taxon>
        <taxon>Cystobacterineae</taxon>
        <taxon>Archangiaceae</taxon>
        <taxon>Hyalangium</taxon>
    </lineage>
</organism>
<reference evidence="9 10" key="1">
    <citation type="submission" date="2023-12" db="EMBL/GenBank/DDBJ databases">
        <title>the genome sequence of Hyalangium sp. s54d21.</title>
        <authorList>
            <person name="Zhang X."/>
        </authorList>
    </citation>
    <scope>NUCLEOTIDE SEQUENCE [LARGE SCALE GENOMIC DNA]</scope>
    <source>
        <strain evidence="10">s54d21</strain>
    </source>
</reference>
<keyword evidence="4 7" id="KW-0812">Transmembrane</keyword>
<keyword evidence="10" id="KW-1185">Reference proteome</keyword>
<feature type="transmembrane region" description="Helical" evidence="7">
    <location>
        <begin position="117"/>
        <end position="146"/>
    </location>
</feature>
<comment type="subcellular location">
    <subcellularLocation>
        <location evidence="1 7">Cell membrane</location>
        <topology evidence="1 7">Multi-pass membrane protein</topology>
    </subcellularLocation>
</comment>
<evidence type="ECO:0000313" key="10">
    <source>
        <dbReference type="Proteomes" id="UP001291309"/>
    </source>
</evidence>
<dbReference type="PANTHER" id="PTHR30151:SF7">
    <property type="entry name" value="NITRATE IMPORT PERMEASE PROTEIN NRTB"/>
    <property type="match status" value="1"/>
</dbReference>
<feature type="domain" description="ABC transmembrane type-1" evidence="8">
    <location>
        <begin position="69"/>
        <end position="250"/>
    </location>
</feature>
<evidence type="ECO:0000256" key="3">
    <source>
        <dbReference type="ARBA" id="ARBA00022475"/>
    </source>
</evidence>
<comment type="similarity">
    <text evidence="7">Belongs to the binding-protein-dependent transport system permease family.</text>
</comment>
<dbReference type="PROSITE" id="PS50928">
    <property type="entry name" value="ABC_TM1"/>
    <property type="match status" value="1"/>
</dbReference>
<dbReference type="PANTHER" id="PTHR30151">
    <property type="entry name" value="ALKANE SULFONATE ABC TRANSPORTER-RELATED, MEMBRANE SUBUNIT"/>
    <property type="match status" value="1"/>
</dbReference>
<comment type="caution">
    <text evidence="9">The sequence shown here is derived from an EMBL/GenBank/DDBJ whole genome shotgun (WGS) entry which is preliminary data.</text>
</comment>
<dbReference type="EMBL" id="JAXIVS010000002">
    <property type="protein sequence ID" value="MDY7225839.1"/>
    <property type="molecule type" value="Genomic_DNA"/>
</dbReference>
<dbReference type="Proteomes" id="UP001291309">
    <property type="component" value="Unassembled WGS sequence"/>
</dbReference>
<keyword evidence="3" id="KW-1003">Cell membrane</keyword>
<dbReference type="CDD" id="cd06261">
    <property type="entry name" value="TM_PBP2"/>
    <property type="match status" value="1"/>
</dbReference>
<evidence type="ECO:0000256" key="7">
    <source>
        <dbReference type="RuleBase" id="RU363032"/>
    </source>
</evidence>
<dbReference type="InterPro" id="IPR035906">
    <property type="entry name" value="MetI-like_sf"/>
</dbReference>
<feature type="transmembrane region" description="Helical" evidence="7">
    <location>
        <begin position="229"/>
        <end position="250"/>
    </location>
</feature>
<gene>
    <name evidence="9" type="ORF">SYV04_05575</name>
</gene>
<evidence type="ECO:0000256" key="5">
    <source>
        <dbReference type="ARBA" id="ARBA00022989"/>
    </source>
</evidence>
<dbReference type="Gene3D" id="1.10.3720.10">
    <property type="entry name" value="MetI-like"/>
    <property type="match status" value="1"/>
</dbReference>
<feature type="transmembrane region" description="Helical" evidence="7">
    <location>
        <begin position="20"/>
        <end position="38"/>
    </location>
</feature>
<dbReference type="Pfam" id="PF00528">
    <property type="entry name" value="BPD_transp_1"/>
    <property type="match status" value="1"/>
</dbReference>
<evidence type="ECO:0000256" key="2">
    <source>
        <dbReference type="ARBA" id="ARBA00022448"/>
    </source>
</evidence>
<accession>A0ABU5GYS4</accession>
<keyword evidence="6 7" id="KW-0472">Membrane</keyword>
<evidence type="ECO:0000259" key="8">
    <source>
        <dbReference type="PROSITE" id="PS50928"/>
    </source>
</evidence>